<evidence type="ECO:0000256" key="1">
    <source>
        <dbReference type="SAM" id="Phobius"/>
    </source>
</evidence>
<keyword evidence="1" id="KW-0472">Membrane</keyword>
<accession>A0AAI9EDQ5</accession>
<feature type="transmembrane region" description="Helical" evidence="1">
    <location>
        <begin position="88"/>
        <end position="108"/>
    </location>
</feature>
<protein>
    <submittedName>
        <fullName evidence="2">Uncharacterized protein</fullName>
    </submittedName>
</protein>
<evidence type="ECO:0000313" key="3">
    <source>
        <dbReference type="Proteomes" id="UP001296104"/>
    </source>
</evidence>
<keyword evidence="3" id="KW-1185">Reference proteome</keyword>
<sequence>MSSKDIFIRGLHIVQALLGAYGATVSFVAINNLLQYEETAKKLAEWSDTAAHELHKTRTTQATGAIAIFASLIASLTLAVAPHALLKIVRVGISPVLLVAILFARAHIKNYWAPKDGKTVGVRIPLPKMEQYNEAQRQTQKLLKVLEYLEYSWVAASFVNGMLGA</sequence>
<dbReference type="Proteomes" id="UP001296104">
    <property type="component" value="Unassembled WGS sequence"/>
</dbReference>
<organism evidence="2 3">
    <name type="scientific">Lecanosticta acicola</name>
    <dbReference type="NCBI Taxonomy" id="111012"/>
    <lineage>
        <taxon>Eukaryota</taxon>
        <taxon>Fungi</taxon>
        <taxon>Dikarya</taxon>
        <taxon>Ascomycota</taxon>
        <taxon>Pezizomycotina</taxon>
        <taxon>Dothideomycetes</taxon>
        <taxon>Dothideomycetidae</taxon>
        <taxon>Mycosphaerellales</taxon>
        <taxon>Mycosphaerellaceae</taxon>
        <taxon>Lecanosticta</taxon>
    </lineage>
</organism>
<dbReference type="EMBL" id="CAVMBE010000067">
    <property type="protein sequence ID" value="CAK4032662.1"/>
    <property type="molecule type" value="Genomic_DNA"/>
</dbReference>
<reference evidence="2" key="1">
    <citation type="submission" date="2023-11" db="EMBL/GenBank/DDBJ databases">
        <authorList>
            <person name="Alioto T."/>
            <person name="Alioto T."/>
            <person name="Gomez Garrido J."/>
        </authorList>
    </citation>
    <scope>NUCLEOTIDE SEQUENCE</scope>
</reference>
<comment type="caution">
    <text evidence="2">The sequence shown here is derived from an EMBL/GenBank/DDBJ whole genome shotgun (WGS) entry which is preliminary data.</text>
</comment>
<evidence type="ECO:0000313" key="2">
    <source>
        <dbReference type="EMBL" id="CAK4032662.1"/>
    </source>
</evidence>
<gene>
    <name evidence="2" type="ORF">LECACI_7A007820</name>
</gene>
<dbReference type="AlphaFoldDB" id="A0AAI9EDQ5"/>
<feature type="transmembrane region" description="Helical" evidence="1">
    <location>
        <begin position="12"/>
        <end position="34"/>
    </location>
</feature>
<name>A0AAI9EDQ5_9PEZI</name>
<proteinExistence type="predicted"/>
<keyword evidence="1" id="KW-1133">Transmembrane helix</keyword>
<feature type="transmembrane region" description="Helical" evidence="1">
    <location>
        <begin position="62"/>
        <end position="82"/>
    </location>
</feature>
<keyword evidence="1" id="KW-0812">Transmembrane</keyword>